<dbReference type="Pfam" id="PF13579">
    <property type="entry name" value="Glyco_trans_4_4"/>
    <property type="match status" value="1"/>
</dbReference>
<evidence type="ECO:0000313" key="4">
    <source>
        <dbReference type="EMBL" id="SMO61029.1"/>
    </source>
</evidence>
<dbReference type="RefSeq" id="WP_142457713.1">
    <property type="nucleotide sequence ID" value="NZ_FXTJ01000002.1"/>
</dbReference>
<dbReference type="PANTHER" id="PTHR45947:SF3">
    <property type="entry name" value="SULFOQUINOVOSYL TRANSFERASE SQD2"/>
    <property type="match status" value="1"/>
</dbReference>
<dbReference type="CDD" id="cd03794">
    <property type="entry name" value="GT4_WbuB-like"/>
    <property type="match status" value="1"/>
</dbReference>
<dbReference type="PANTHER" id="PTHR45947">
    <property type="entry name" value="SULFOQUINOVOSYL TRANSFERASE SQD2"/>
    <property type="match status" value="1"/>
</dbReference>
<dbReference type="InterPro" id="IPR050194">
    <property type="entry name" value="Glycosyltransferase_grp1"/>
</dbReference>
<dbReference type="InterPro" id="IPR028098">
    <property type="entry name" value="Glyco_trans_4-like_N"/>
</dbReference>
<evidence type="ECO:0000256" key="2">
    <source>
        <dbReference type="ARBA" id="ARBA00022679"/>
    </source>
</evidence>
<dbReference type="GO" id="GO:0016758">
    <property type="term" value="F:hexosyltransferase activity"/>
    <property type="evidence" value="ECO:0007669"/>
    <property type="project" value="TreeGrafter"/>
</dbReference>
<evidence type="ECO:0000313" key="5">
    <source>
        <dbReference type="Proteomes" id="UP000317484"/>
    </source>
</evidence>
<gene>
    <name evidence="4" type="ORF">SAMN06273567_102517</name>
</gene>
<accession>A0A521CNK5</accession>
<dbReference type="Gene3D" id="3.40.50.2000">
    <property type="entry name" value="Glycogen Phosphorylase B"/>
    <property type="match status" value="2"/>
</dbReference>
<reference evidence="4 5" key="1">
    <citation type="submission" date="2017-05" db="EMBL/GenBank/DDBJ databases">
        <authorList>
            <person name="Varghese N."/>
            <person name="Submissions S."/>
        </authorList>
    </citation>
    <scope>NUCLEOTIDE SEQUENCE [LARGE SCALE GENOMIC DNA]</scope>
    <source>
        <strain evidence="4 5">DSM 46834</strain>
    </source>
</reference>
<protein>
    <submittedName>
        <fullName evidence="4">Glycosyltransferase involved in cell wall bisynthesis</fullName>
    </submittedName>
</protein>
<dbReference type="SUPFAM" id="SSF53756">
    <property type="entry name" value="UDP-Glycosyltransferase/glycogen phosphorylase"/>
    <property type="match status" value="1"/>
</dbReference>
<dbReference type="EMBL" id="FXTJ01000002">
    <property type="protein sequence ID" value="SMO61029.1"/>
    <property type="molecule type" value="Genomic_DNA"/>
</dbReference>
<feature type="domain" description="Glycosyltransferase subfamily 4-like N-terminal" evidence="3">
    <location>
        <begin position="37"/>
        <end position="207"/>
    </location>
</feature>
<dbReference type="Proteomes" id="UP000317484">
    <property type="component" value="Unassembled WGS sequence"/>
</dbReference>
<keyword evidence="5" id="KW-1185">Reference proteome</keyword>
<keyword evidence="2 4" id="KW-0808">Transferase</keyword>
<keyword evidence="1" id="KW-0328">Glycosyltransferase</keyword>
<evidence type="ECO:0000256" key="1">
    <source>
        <dbReference type="ARBA" id="ARBA00022676"/>
    </source>
</evidence>
<sequence>MRRRPLRRWAERAPRGTGLGQTHVLIVVENLPVPFDRRVWQESRALRDAGYRVTVICPMGQREHTEPRVVLEGITVLRYPLRAAEGGPLGYVREYAAALWHTGRLTLQVAARARIDVVQVCNPPDLLFLAVLPLKLRGATFVFDHHDLVPELAESRFDGKARWLRPALLAAERWTFGRADAVLSTNESYRRVAIERGGKRPHEVTVVRSAPDLSRFGRREPMPELRQGRRYLAAYVGVMGPQDGVDHALHALAHYHHVLGRTDLHTVFMGSGDATGDMIRLAEELGLGEYTTFTGRVPDEFLQSALSTADVALSPDPLNPLNDVSTMNKVVEYMAIGVPVVSFDLVEARVSAGDAATYVPPNDVAAFAVAIRDLLEDPARRAEMAQVGRSRVAEELSWDTSRRNFVAAYRALAGPTRSAATHG</sequence>
<dbReference type="GO" id="GO:1901137">
    <property type="term" value="P:carbohydrate derivative biosynthetic process"/>
    <property type="evidence" value="ECO:0007669"/>
    <property type="project" value="UniProtKB-ARBA"/>
</dbReference>
<proteinExistence type="predicted"/>
<name>A0A521CNK5_9ACTN</name>
<evidence type="ECO:0000259" key="3">
    <source>
        <dbReference type="Pfam" id="PF13579"/>
    </source>
</evidence>
<dbReference type="AlphaFoldDB" id="A0A521CNK5"/>
<dbReference type="Pfam" id="PF13692">
    <property type="entry name" value="Glyco_trans_1_4"/>
    <property type="match status" value="1"/>
</dbReference>
<organism evidence="4 5">
    <name type="scientific">Geodermatophilus aquaeductus</name>
    <dbReference type="NCBI Taxonomy" id="1564161"/>
    <lineage>
        <taxon>Bacteria</taxon>
        <taxon>Bacillati</taxon>
        <taxon>Actinomycetota</taxon>
        <taxon>Actinomycetes</taxon>
        <taxon>Geodermatophilales</taxon>
        <taxon>Geodermatophilaceae</taxon>
        <taxon>Geodermatophilus</taxon>
    </lineage>
</organism>